<feature type="transmembrane region" description="Helical" evidence="1">
    <location>
        <begin position="7"/>
        <end position="30"/>
    </location>
</feature>
<dbReference type="Pfam" id="PF14023">
    <property type="entry name" value="Bestrophin-like"/>
    <property type="match status" value="1"/>
</dbReference>
<keyword evidence="1" id="KW-0812">Transmembrane</keyword>
<feature type="transmembrane region" description="Helical" evidence="1">
    <location>
        <begin position="206"/>
        <end position="229"/>
    </location>
</feature>
<dbReference type="EMBL" id="JLXW01000006">
    <property type="protein sequence ID" value="KBZ63727.1"/>
    <property type="molecule type" value="Genomic_DNA"/>
</dbReference>
<dbReference type="RefSeq" id="WP_007774302.1">
    <property type="nucleotide sequence ID" value="NZ_KK328284.1"/>
</dbReference>
<evidence type="ECO:0008006" key="4">
    <source>
        <dbReference type="Google" id="ProtNLM"/>
    </source>
</evidence>
<dbReference type="PATRIC" id="fig|1324261.3.peg.2459"/>
<keyword evidence="1" id="KW-1133">Transmembrane helix</keyword>
<evidence type="ECO:0000313" key="2">
    <source>
        <dbReference type="EMBL" id="KBZ63727.1"/>
    </source>
</evidence>
<accession>A0A051U3D0</accession>
<feature type="transmembrane region" description="Helical" evidence="1">
    <location>
        <begin position="50"/>
        <end position="70"/>
    </location>
</feature>
<gene>
    <name evidence="2" type="ORF">K875_02439</name>
</gene>
<protein>
    <recommendedName>
        <fullName evidence="4">DUF4239 domain-containing protein</fullName>
    </recommendedName>
</protein>
<proteinExistence type="predicted"/>
<evidence type="ECO:0000313" key="3">
    <source>
        <dbReference type="Proteomes" id="UP000025947"/>
    </source>
</evidence>
<sequence length="263" mass="28714">MSGSGLPLWLLLVSVIAVAIAIAVGCVWLGNRVLPMRRYGKEPNPAIASFLTVVGFIYGALLGFTVVATWEHFSSTQVVVSGEASALTTMYRQTVAMPEPERTEVQQLLRKYASAVAGPEWNKQHNDGARAAITRMYRTVGRQQPNVAAKPINQQFLNQLSELASDRNERIVGTKPRIPALMWAGLIFGAVVLVAFTGFLRMGNTVGHVIVSGTVAVLLGLLLCVVFQLDHSYAADQRITSGPFQHALDIFDSVDNDSRYFPR</sequence>
<keyword evidence="3" id="KW-1185">Reference proteome</keyword>
<evidence type="ECO:0000256" key="1">
    <source>
        <dbReference type="SAM" id="Phobius"/>
    </source>
</evidence>
<comment type="caution">
    <text evidence="2">The sequence shown here is derived from an EMBL/GenBank/DDBJ whole genome shotgun (WGS) entry which is preliminary data.</text>
</comment>
<dbReference type="HOGENOM" id="CLU_090342_3_0_11"/>
<organism evidence="2 3">
    <name type="scientific">Mycobacterium [tuberculosis] TKK-01-0051</name>
    <dbReference type="NCBI Taxonomy" id="1324261"/>
    <lineage>
        <taxon>Bacteria</taxon>
        <taxon>Bacillati</taxon>
        <taxon>Actinomycetota</taxon>
        <taxon>Actinomycetes</taxon>
        <taxon>Mycobacteriales</taxon>
        <taxon>Mycobacteriaceae</taxon>
        <taxon>Mycobacterium</taxon>
        <taxon>Mycobacterium avium complex (MAC)</taxon>
    </lineage>
</organism>
<dbReference type="AlphaFoldDB" id="A0A051U3D0"/>
<reference evidence="2 3" key="1">
    <citation type="submission" date="2014-04" db="EMBL/GenBank/DDBJ databases">
        <title>The Genome Sequence of Mycobacterium tuberculosis TKK-01-0051.</title>
        <authorList>
            <consortium name="The Broad Institute Genomics Platform"/>
            <consortium name="The Broad Institute Genome Sequencing Center for Infectious Disease"/>
            <person name="Earl A.M."/>
            <person name="Cohen K."/>
            <person name="Pym A."/>
            <person name="Bishai W."/>
            <person name="Maharaj K."/>
            <person name="Desjardins C."/>
            <person name="Abeel T."/>
            <person name="Young S."/>
            <person name="Zeng Q."/>
            <person name="Gargeya S."/>
            <person name="Abouelleil A."/>
            <person name="Alvarado L."/>
            <person name="Chapman S.B."/>
            <person name="Gainer-Dewar J."/>
            <person name="Goldberg J."/>
            <person name="Griggs A."/>
            <person name="Gujja S."/>
            <person name="Hansen M."/>
            <person name="Howarth C."/>
            <person name="Imamovic A."/>
            <person name="Larimer J."/>
            <person name="Murphy C."/>
            <person name="Naylor J."/>
            <person name="Pearson M."/>
            <person name="Poon T.W."/>
            <person name="Priest M."/>
            <person name="Roberts A."/>
            <person name="Saif S."/>
            <person name="Shea T."/>
            <person name="Sykes S."/>
            <person name="Wortman J."/>
            <person name="Nusbaum C."/>
            <person name="Birren B."/>
        </authorList>
    </citation>
    <scope>NUCLEOTIDE SEQUENCE [LARGE SCALE GENOMIC DNA]</scope>
    <source>
        <strain evidence="2 3">TKK-01-0051</strain>
    </source>
</reference>
<dbReference type="Proteomes" id="UP000025947">
    <property type="component" value="Unassembled WGS sequence"/>
</dbReference>
<keyword evidence="1" id="KW-0472">Membrane</keyword>
<name>A0A051U3D0_9MYCO</name>
<dbReference type="GeneID" id="31529176"/>
<feature type="transmembrane region" description="Helical" evidence="1">
    <location>
        <begin position="180"/>
        <end position="200"/>
    </location>
</feature>
<dbReference type="InterPro" id="IPR025333">
    <property type="entry name" value="DUF4239"/>
</dbReference>